<accession>A0A4Q2S813</accession>
<comment type="caution">
    <text evidence="2">The sequence shown here is derived from an EMBL/GenBank/DDBJ whole genome shotgun (WGS) entry which is preliminary data.</text>
</comment>
<dbReference type="RefSeq" id="WP_129473498.1">
    <property type="nucleotide sequence ID" value="NZ_SDWS01000001.1"/>
</dbReference>
<gene>
    <name evidence="2" type="ORF">EUA06_02990</name>
</gene>
<dbReference type="Pfam" id="PF07690">
    <property type="entry name" value="MFS_1"/>
    <property type="match status" value="1"/>
</dbReference>
<dbReference type="SUPFAM" id="SSF103473">
    <property type="entry name" value="MFS general substrate transporter"/>
    <property type="match status" value="1"/>
</dbReference>
<feature type="transmembrane region" description="Helical" evidence="1">
    <location>
        <begin position="129"/>
        <end position="149"/>
    </location>
</feature>
<dbReference type="EMBL" id="SDWS01000001">
    <property type="protein sequence ID" value="RYB96549.1"/>
    <property type="molecule type" value="Genomic_DNA"/>
</dbReference>
<feature type="transmembrane region" description="Helical" evidence="1">
    <location>
        <begin position="40"/>
        <end position="61"/>
    </location>
</feature>
<keyword evidence="1" id="KW-1133">Transmembrane helix</keyword>
<keyword evidence="1" id="KW-0472">Membrane</keyword>
<sequence>MALTAAGVLLVASTYGMARFGVGLLHPAMAVERPGVARALPSAGAAQFASYCVAAGLAGFLVPARSRAVAGAAGVVAGLGCLGLALSTSAGWFVASAYVSGAGAGLASPALVGLLDAVVPERMAGAAQAVVNSGTSVGVVMTGMLATAVTAPGPAWLLMAVACLATCGAVVVLSSGATVVDAATGPVRPSRRSPGRTASWALPLTLAVGAGVTSAAVWTFGPTVVVGRGALQPEQVGLLWTALGVGGLAGAFVAGPVARHGPTKAFVLCTVALLVGSVAVLAPRGDEGTWPLVGAACFGAGYMSMSGVLILWGRLLDPRGGAAATAWLFIALAVGQAVGSHALGAVFA</sequence>
<dbReference type="Gene3D" id="1.20.1250.20">
    <property type="entry name" value="MFS general substrate transporter like domains"/>
    <property type="match status" value="2"/>
</dbReference>
<keyword evidence="3" id="KW-1185">Reference proteome</keyword>
<proteinExistence type="predicted"/>
<evidence type="ECO:0000313" key="2">
    <source>
        <dbReference type="EMBL" id="RYB96549.1"/>
    </source>
</evidence>
<evidence type="ECO:0000313" key="3">
    <source>
        <dbReference type="Proteomes" id="UP000291838"/>
    </source>
</evidence>
<feature type="transmembrane region" description="Helical" evidence="1">
    <location>
        <begin position="200"/>
        <end position="218"/>
    </location>
</feature>
<organism evidence="2 3">
    <name type="scientific">Nocardioides glacieisoli</name>
    <dbReference type="NCBI Taxonomy" id="1168730"/>
    <lineage>
        <taxon>Bacteria</taxon>
        <taxon>Bacillati</taxon>
        <taxon>Actinomycetota</taxon>
        <taxon>Actinomycetes</taxon>
        <taxon>Propionibacteriales</taxon>
        <taxon>Nocardioidaceae</taxon>
        <taxon>Nocardioides</taxon>
    </lineage>
</organism>
<dbReference type="GO" id="GO:0022857">
    <property type="term" value="F:transmembrane transporter activity"/>
    <property type="evidence" value="ECO:0007669"/>
    <property type="project" value="InterPro"/>
</dbReference>
<dbReference type="Proteomes" id="UP000291838">
    <property type="component" value="Unassembled WGS sequence"/>
</dbReference>
<feature type="transmembrane region" description="Helical" evidence="1">
    <location>
        <begin position="68"/>
        <end position="86"/>
    </location>
</feature>
<keyword evidence="1" id="KW-0812">Transmembrane</keyword>
<feature type="transmembrane region" description="Helical" evidence="1">
    <location>
        <begin position="324"/>
        <end position="347"/>
    </location>
</feature>
<protein>
    <submittedName>
        <fullName evidence="2">MFS transporter</fullName>
    </submittedName>
</protein>
<reference evidence="2 3" key="1">
    <citation type="submission" date="2019-01" db="EMBL/GenBank/DDBJ databases">
        <title>Novel species of Nocardioides.</title>
        <authorList>
            <person name="Liu Q."/>
            <person name="Xin Y.-H."/>
        </authorList>
    </citation>
    <scope>NUCLEOTIDE SEQUENCE [LARGE SCALE GENOMIC DNA]</scope>
    <source>
        <strain evidence="2 3">HLT3-15</strain>
    </source>
</reference>
<feature type="transmembrane region" description="Helical" evidence="1">
    <location>
        <begin position="92"/>
        <end position="117"/>
    </location>
</feature>
<evidence type="ECO:0000256" key="1">
    <source>
        <dbReference type="SAM" id="Phobius"/>
    </source>
</evidence>
<name>A0A4Q2S813_9ACTN</name>
<dbReference type="AlphaFoldDB" id="A0A4Q2S813"/>
<feature type="transmembrane region" description="Helical" evidence="1">
    <location>
        <begin position="265"/>
        <end position="283"/>
    </location>
</feature>
<dbReference type="InterPro" id="IPR036259">
    <property type="entry name" value="MFS_trans_sf"/>
</dbReference>
<feature type="transmembrane region" description="Helical" evidence="1">
    <location>
        <begin position="289"/>
        <end position="312"/>
    </location>
</feature>
<dbReference type="OrthoDB" id="2957247at2"/>
<feature type="transmembrane region" description="Helical" evidence="1">
    <location>
        <begin position="155"/>
        <end position="180"/>
    </location>
</feature>
<dbReference type="InterPro" id="IPR011701">
    <property type="entry name" value="MFS"/>
</dbReference>
<feature type="transmembrane region" description="Helical" evidence="1">
    <location>
        <begin position="238"/>
        <end position="258"/>
    </location>
</feature>